<evidence type="ECO:0000313" key="2">
    <source>
        <dbReference type="Proteomes" id="UP001240192"/>
    </source>
</evidence>
<proteinExistence type="predicted"/>
<reference evidence="1" key="1">
    <citation type="submission" date="2022-02" db="EMBL/GenBank/DDBJ databases">
        <authorList>
            <person name="Guo R."/>
        </authorList>
    </citation>
    <scope>NUCLEOTIDE SEQUENCE</scope>
</reference>
<evidence type="ECO:0000313" key="1">
    <source>
        <dbReference type="EMBL" id="UOL48293.1"/>
    </source>
</evidence>
<organism evidence="1 2">
    <name type="scientific">Vibrio phage vB_VruC_PG21</name>
    <dbReference type="NCBI Taxonomy" id="2928757"/>
    <lineage>
        <taxon>Viruses</taxon>
        <taxon>Varidnaviria</taxon>
        <taxon>Abadenavirae</taxon>
        <taxon>Produgelaviricota</taxon>
        <taxon>Belvinaviricetes</taxon>
        <taxon>Vinavirales</taxon>
        <taxon>Asemoviridae</taxon>
        <taxon>Rumoivirus</taxon>
        <taxon>Rumoivirus VruC</taxon>
    </lineage>
</organism>
<accession>A0AAE9GQE2</accession>
<dbReference type="Proteomes" id="UP001240192">
    <property type="component" value="Segment"/>
</dbReference>
<name>A0AAE9GQE2_9VIRU</name>
<protein>
    <submittedName>
        <fullName evidence="1">Uncharacterized protein</fullName>
    </submittedName>
</protein>
<keyword evidence="2" id="KW-1185">Reference proteome</keyword>
<sequence length="72" mass="8020">MSLLIEKQIELEKDLGEQLEAVTKSPPFGFKPVIDPLSKLFLLIRVQNQLIRKQSEDIESLKAALNGMGAKA</sequence>
<dbReference type="EMBL" id="OM867525">
    <property type="protein sequence ID" value="UOL48293.1"/>
    <property type="molecule type" value="Genomic_DNA"/>
</dbReference>